<dbReference type="GeneID" id="22889222"/>
<dbReference type="EMBL" id="ADOT01000016">
    <property type="protein sequence ID" value="EGX52793.1"/>
    <property type="molecule type" value="Genomic_DNA"/>
</dbReference>
<dbReference type="Gene3D" id="3.40.50.150">
    <property type="entry name" value="Vaccinia Virus protein VP39"/>
    <property type="match status" value="1"/>
</dbReference>
<dbReference type="AlphaFoldDB" id="G1X1H0"/>
<dbReference type="GO" id="GO:0008168">
    <property type="term" value="F:methyltransferase activity"/>
    <property type="evidence" value="ECO:0007669"/>
    <property type="project" value="TreeGrafter"/>
</dbReference>
<dbReference type="OMA" id="IHAYQKL"/>
<dbReference type="InParanoid" id="G1X1H0"/>
<reference evidence="1 2" key="1">
    <citation type="journal article" date="2011" name="PLoS Pathog.">
        <title>Genomic and proteomic analyses of the fungus Arthrobotrys oligospora provide insights into nematode-trap formation.</title>
        <authorList>
            <person name="Yang J."/>
            <person name="Wang L."/>
            <person name="Ji X."/>
            <person name="Feng Y."/>
            <person name="Li X."/>
            <person name="Zou C."/>
            <person name="Xu J."/>
            <person name="Ren Y."/>
            <person name="Mi Q."/>
            <person name="Wu J."/>
            <person name="Liu S."/>
            <person name="Liu Y."/>
            <person name="Huang X."/>
            <person name="Wang H."/>
            <person name="Niu X."/>
            <person name="Li J."/>
            <person name="Liang L."/>
            <person name="Luo Y."/>
            <person name="Ji K."/>
            <person name="Zhou W."/>
            <person name="Yu Z."/>
            <person name="Li G."/>
            <person name="Liu Y."/>
            <person name="Li L."/>
            <person name="Qiao M."/>
            <person name="Feng L."/>
            <person name="Zhang K.-Q."/>
        </authorList>
    </citation>
    <scope>NUCLEOTIDE SEQUENCE [LARGE SCALE GENOMIC DNA]</scope>
    <source>
        <strain evidence="2">ATCC 24927 / CBS 115.81 / DSM 1491</strain>
    </source>
</reference>
<dbReference type="Pfam" id="PF13489">
    <property type="entry name" value="Methyltransf_23"/>
    <property type="match status" value="1"/>
</dbReference>
<dbReference type="eggNOG" id="ENOG502QSKG">
    <property type="taxonomic scope" value="Eukaryota"/>
</dbReference>
<organism evidence="1 2">
    <name type="scientific">Arthrobotrys oligospora (strain ATCC 24927 / CBS 115.81 / DSM 1491)</name>
    <name type="common">Nematode-trapping fungus</name>
    <name type="synonym">Didymozoophaga oligospora</name>
    <dbReference type="NCBI Taxonomy" id="756982"/>
    <lineage>
        <taxon>Eukaryota</taxon>
        <taxon>Fungi</taxon>
        <taxon>Dikarya</taxon>
        <taxon>Ascomycota</taxon>
        <taxon>Pezizomycotina</taxon>
        <taxon>Orbiliomycetes</taxon>
        <taxon>Orbiliales</taxon>
        <taxon>Orbiliaceae</taxon>
        <taxon>Orbilia</taxon>
        <taxon>Orbilia oligospora</taxon>
    </lineage>
</organism>
<sequence length="342" mass="39376">MSFLGAQDPHVTGVIEAAADDIDDDDDNGYADSTLGSDEARYQMYNHIESISRRASPVPLSTRSQAAAYAGILQQEIDRLNLKHHMSTLLFDGKLHFAPISRNPHRILDLGTGSGKWAVDAADEYPMAHVIATDITPIQPTVIPPNLEFLLQHDYNNDWNLPQNVFDLVFSRWNHLYIDDWRNFIRQAYISLRPGGYIELHEELHGYYSDDGTYSAQTNLYRWNARCREAMQRFPEREVDLTSDEIVGYMRDVGFEDVVVRTYKVPMNGWPKDETYKEIGRLQQAQLLMVVETGTKVLLKRALDIDEDESMDLVRRAMTDMKNRAIHAYQKLYVIYGRKPDQ</sequence>
<dbReference type="PANTHER" id="PTHR43591">
    <property type="entry name" value="METHYLTRANSFERASE"/>
    <property type="match status" value="1"/>
</dbReference>
<gene>
    <name evidence="1" type="ORF">AOL_s00007g129</name>
</gene>
<protein>
    <recommendedName>
        <fullName evidence="3">Methyltransferase domain-containing protein</fullName>
    </recommendedName>
</protein>
<dbReference type="OrthoDB" id="2013972at2759"/>
<evidence type="ECO:0000313" key="2">
    <source>
        <dbReference type="Proteomes" id="UP000008784"/>
    </source>
</evidence>
<evidence type="ECO:0000313" key="1">
    <source>
        <dbReference type="EMBL" id="EGX52793.1"/>
    </source>
</evidence>
<dbReference type="HOGENOM" id="CLU_010595_0_0_1"/>
<comment type="caution">
    <text evidence="1">The sequence shown here is derived from an EMBL/GenBank/DDBJ whole genome shotgun (WGS) entry which is preliminary data.</text>
</comment>
<keyword evidence="2" id="KW-1185">Reference proteome</keyword>
<accession>G1X1H0</accession>
<evidence type="ECO:0008006" key="3">
    <source>
        <dbReference type="Google" id="ProtNLM"/>
    </source>
</evidence>
<dbReference type="InterPro" id="IPR029063">
    <property type="entry name" value="SAM-dependent_MTases_sf"/>
</dbReference>
<dbReference type="RefSeq" id="XP_011118332.1">
    <property type="nucleotide sequence ID" value="XM_011120030.1"/>
</dbReference>
<proteinExistence type="predicted"/>
<dbReference type="PANTHER" id="PTHR43591:SF10">
    <property type="entry name" value="ABC TRANSMEMBRANE TYPE-1 DOMAIN-CONTAINING PROTEIN-RELATED"/>
    <property type="match status" value="1"/>
</dbReference>
<dbReference type="Proteomes" id="UP000008784">
    <property type="component" value="Unassembled WGS sequence"/>
</dbReference>
<dbReference type="SUPFAM" id="SSF53335">
    <property type="entry name" value="S-adenosyl-L-methionine-dependent methyltransferases"/>
    <property type="match status" value="1"/>
</dbReference>
<dbReference type="CDD" id="cd02440">
    <property type="entry name" value="AdoMet_MTases"/>
    <property type="match status" value="1"/>
</dbReference>
<dbReference type="STRING" id="756982.G1X1H0"/>
<name>G1X1H0_ARTOA</name>